<feature type="non-terminal residue" evidence="1">
    <location>
        <position position="105"/>
    </location>
</feature>
<reference evidence="1 2" key="1">
    <citation type="journal article" date="2021" name="Nat. Plants">
        <title>The Taxus genome provides insights into paclitaxel biosynthesis.</title>
        <authorList>
            <person name="Xiong X."/>
            <person name="Gou J."/>
            <person name="Liao Q."/>
            <person name="Li Y."/>
            <person name="Zhou Q."/>
            <person name="Bi G."/>
            <person name="Li C."/>
            <person name="Du R."/>
            <person name="Wang X."/>
            <person name="Sun T."/>
            <person name="Guo L."/>
            <person name="Liang H."/>
            <person name="Lu P."/>
            <person name="Wu Y."/>
            <person name="Zhang Z."/>
            <person name="Ro D.K."/>
            <person name="Shang Y."/>
            <person name="Huang S."/>
            <person name="Yan J."/>
        </authorList>
    </citation>
    <scope>NUCLEOTIDE SEQUENCE [LARGE SCALE GENOMIC DNA]</scope>
    <source>
        <strain evidence="1">Ta-2019</strain>
    </source>
</reference>
<feature type="non-terminal residue" evidence="1">
    <location>
        <position position="1"/>
    </location>
</feature>
<accession>A0AA38GTP5</accession>
<evidence type="ECO:0000313" key="1">
    <source>
        <dbReference type="EMBL" id="KAH9328906.1"/>
    </source>
</evidence>
<dbReference type="Proteomes" id="UP000824469">
    <property type="component" value="Unassembled WGS sequence"/>
</dbReference>
<dbReference type="AlphaFoldDB" id="A0AA38GTP5"/>
<gene>
    <name evidence="1" type="ORF">KI387_001014</name>
</gene>
<protein>
    <submittedName>
        <fullName evidence="1">Uncharacterized protein</fullName>
    </submittedName>
</protein>
<sequence>LSIQMGDYTLTDDFYVIGLGEIDTVLGIQWLQSLGRYVQDFRRMELEFMVDRKKIVLRALFDGGPRVVSARRMESIVKHGEVAWAAQCFISSRPSDSEKPFHIDI</sequence>
<proteinExistence type="predicted"/>
<name>A0AA38GTP5_TAXCH</name>
<keyword evidence="2" id="KW-1185">Reference proteome</keyword>
<comment type="caution">
    <text evidence="1">The sequence shown here is derived from an EMBL/GenBank/DDBJ whole genome shotgun (WGS) entry which is preliminary data.</text>
</comment>
<dbReference type="EMBL" id="JAHRHJ020000001">
    <property type="protein sequence ID" value="KAH9328906.1"/>
    <property type="molecule type" value="Genomic_DNA"/>
</dbReference>
<evidence type="ECO:0000313" key="2">
    <source>
        <dbReference type="Proteomes" id="UP000824469"/>
    </source>
</evidence>
<organism evidence="1 2">
    <name type="scientific">Taxus chinensis</name>
    <name type="common">Chinese yew</name>
    <name type="synonym">Taxus wallichiana var. chinensis</name>
    <dbReference type="NCBI Taxonomy" id="29808"/>
    <lineage>
        <taxon>Eukaryota</taxon>
        <taxon>Viridiplantae</taxon>
        <taxon>Streptophyta</taxon>
        <taxon>Embryophyta</taxon>
        <taxon>Tracheophyta</taxon>
        <taxon>Spermatophyta</taxon>
        <taxon>Pinopsida</taxon>
        <taxon>Pinidae</taxon>
        <taxon>Conifers II</taxon>
        <taxon>Cupressales</taxon>
        <taxon>Taxaceae</taxon>
        <taxon>Taxus</taxon>
    </lineage>
</organism>